<sequence>MDNRGNDPITPAEVAKSKDEGLFDDEKGIMGTETVAVMRADKGLAIEGEDAHAQADLEITGEDLLEVEDKLSSMSLERTFVIMQQLRKLHQHDQNFPSTVLKRIDEFLTNPEVSTHPHLYEELIREMKLEAILVTENSPYAEVRAVVENTDDVDMPSSTIRVWFIGVIFVFIGSFINQLFTIRQPAISVTSNVAQLLAYPAGRFLARVLPDVGFTMFGSRHSLNPGPFNKKEHMLITIMATVGYNTPYTDNIILSQYLPQYFNQAYAASFAYQILIGLGTNFVGYGLAGLFRRFLIYPSFCVWPSSLVTIALNRAFHSESEIPVPGPFKRMYSWTRMKVFMFAFGSMFVYFWFPGFIFPALSTFNWISWIAPDNVSLNNIVGGVNGLGLNPIPTFDFNNLTAYSWNPLVIPFFSTLNQFIGMMFGFVMIVAFYWTNVYNTSYLPINSNHVFDHTGKAYNISRAIDSHGLLDNTKYQAYSMPWMSAGNLTIYFWFFAVYSSTISYAILFHRHEISMGFQGLWRQIRRRGRDINEEDDLADDIHVKLMRSYKEVPEWWYLIVLLIAVGCGMAGIGAWETYTNPAVVLFGIALALVFIIPVGIISAVTGIQVTMNVLAEFIGGSWTPGNALAMNYFKAFGHTFAAQLGATLVSTFICTGVFNFQMNKIHGVCTAEAPFGMTCPGINTFFTAAVFWGTLGPHKLFGSNGQYRALLVGFPVGFALPIIMYLLRKKFPKVQWLRQIHPVMICVGGLSWAPYNLMYMWPSVPLAAASWLWLKKRHLAFWSKYNFVVASAWPTAIAIAAIIIFFAVQLPEVTFEWWGTDVSYLGCEGVACTRLKVAKGSYFGPEPGSYP</sequence>
<reference evidence="11 12" key="1">
    <citation type="submission" date="2018-11" db="EMBL/GenBank/DDBJ databases">
        <title>Genome sequence of Saitozyma podzolica DSM 27192.</title>
        <authorList>
            <person name="Aliyu H."/>
            <person name="Gorte O."/>
            <person name="Ochsenreither K."/>
        </authorList>
    </citation>
    <scope>NUCLEOTIDE SEQUENCE [LARGE SCALE GENOMIC DNA]</scope>
    <source>
        <strain evidence="11 12">DSM 27192</strain>
    </source>
</reference>
<gene>
    <name evidence="11" type="ORF">EHS25_006263</name>
</gene>
<evidence type="ECO:0000256" key="3">
    <source>
        <dbReference type="ARBA" id="ARBA00022448"/>
    </source>
</evidence>
<dbReference type="Proteomes" id="UP000279259">
    <property type="component" value="Unassembled WGS sequence"/>
</dbReference>
<dbReference type="PANTHER" id="PTHR22601">
    <property type="entry name" value="ISP4 LIKE PROTEIN"/>
    <property type="match status" value="1"/>
</dbReference>
<keyword evidence="7 10" id="KW-1133">Transmembrane helix</keyword>
<dbReference type="OrthoDB" id="9986677at2759"/>
<evidence type="ECO:0000256" key="1">
    <source>
        <dbReference type="ARBA" id="ARBA00004141"/>
    </source>
</evidence>
<evidence type="ECO:0000256" key="10">
    <source>
        <dbReference type="SAM" id="Phobius"/>
    </source>
</evidence>
<dbReference type="Pfam" id="PF03169">
    <property type="entry name" value="OPT"/>
    <property type="match status" value="1"/>
</dbReference>
<feature type="transmembrane region" description="Helical" evidence="10">
    <location>
        <begin position="582"/>
        <end position="604"/>
    </location>
</feature>
<evidence type="ECO:0000256" key="2">
    <source>
        <dbReference type="ARBA" id="ARBA00008807"/>
    </source>
</evidence>
<feature type="transmembrane region" description="Helical" evidence="10">
    <location>
        <begin position="339"/>
        <end position="361"/>
    </location>
</feature>
<feature type="transmembrane region" description="Helical" evidence="10">
    <location>
        <begin position="707"/>
        <end position="727"/>
    </location>
</feature>
<feature type="transmembrane region" description="Helical" evidence="10">
    <location>
        <begin position="673"/>
        <end position="695"/>
    </location>
</feature>
<feature type="transmembrane region" description="Helical" evidence="10">
    <location>
        <begin position="162"/>
        <end position="180"/>
    </location>
</feature>
<comment type="similarity">
    <text evidence="2">Belongs to the oligopeptide OPT transporter family.</text>
</comment>
<dbReference type="GO" id="GO:0016020">
    <property type="term" value="C:membrane"/>
    <property type="evidence" value="ECO:0007669"/>
    <property type="project" value="UniProtKB-SubCell"/>
</dbReference>
<evidence type="ECO:0000256" key="5">
    <source>
        <dbReference type="ARBA" id="ARBA00022856"/>
    </source>
</evidence>
<dbReference type="AlphaFoldDB" id="A0A427YRB6"/>
<feature type="transmembrane region" description="Helical" evidence="10">
    <location>
        <begin position="488"/>
        <end position="507"/>
    </location>
</feature>
<feature type="transmembrane region" description="Helical" evidence="10">
    <location>
        <begin position="408"/>
        <end position="434"/>
    </location>
</feature>
<keyword evidence="12" id="KW-1185">Reference proteome</keyword>
<feature type="compositionally biased region" description="Basic and acidic residues" evidence="9">
    <location>
        <begin position="15"/>
        <end position="24"/>
    </location>
</feature>
<evidence type="ECO:0000256" key="4">
    <source>
        <dbReference type="ARBA" id="ARBA00022692"/>
    </source>
</evidence>
<proteinExistence type="inferred from homology"/>
<keyword evidence="5" id="KW-0571">Peptide transport</keyword>
<feature type="transmembrane region" description="Helical" evidence="10">
    <location>
        <begin position="555"/>
        <end position="575"/>
    </location>
</feature>
<feature type="transmembrane region" description="Helical" evidence="10">
    <location>
        <begin position="265"/>
        <end position="288"/>
    </location>
</feature>
<feature type="transmembrane region" description="Helical" evidence="10">
    <location>
        <begin position="786"/>
        <end position="808"/>
    </location>
</feature>
<protein>
    <recommendedName>
        <fullName evidence="13">OPT family small oligopeptide transporter</fullName>
    </recommendedName>
</protein>
<dbReference type="GO" id="GO:0035673">
    <property type="term" value="F:oligopeptide transmembrane transporter activity"/>
    <property type="evidence" value="ECO:0007669"/>
    <property type="project" value="InterPro"/>
</dbReference>
<keyword evidence="3" id="KW-0813">Transport</keyword>
<keyword evidence="6" id="KW-0653">Protein transport</keyword>
<comment type="caution">
    <text evidence="11">The sequence shown here is derived from an EMBL/GenBank/DDBJ whole genome shotgun (WGS) entry which is preliminary data.</text>
</comment>
<name>A0A427YRB6_9TREE</name>
<evidence type="ECO:0008006" key="13">
    <source>
        <dbReference type="Google" id="ProtNLM"/>
    </source>
</evidence>
<feature type="transmembrane region" description="Helical" evidence="10">
    <location>
        <begin position="759"/>
        <end position="774"/>
    </location>
</feature>
<evidence type="ECO:0000256" key="7">
    <source>
        <dbReference type="ARBA" id="ARBA00022989"/>
    </source>
</evidence>
<comment type="subcellular location">
    <subcellularLocation>
        <location evidence="1">Membrane</location>
        <topology evidence="1">Multi-pass membrane protein</topology>
    </subcellularLocation>
</comment>
<feature type="transmembrane region" description="Helical" evidence="10">
    <location>
        <begin position="736"/>
        <end position="753"/>
    </location>
</feature>
<dbReference type="NCBIfam" id="TIGR00728">
    <property type="entry name" value="OPT_sfam"/>
    <property type="match status" value="1"/>
</dbReference>
<dbReference type="EMBL" id="RSCD01000003">
    <property type="protein sequence ID" value="RSH93617.1"/>
    <property type="molecule type" value="Genomic_DNA"/>
</dbReference>
<dbReference type="NCBIfam" id="TIGR00727">
    <property type="entry name" value="ISP4_OPT"/>
    <property type="match status" value="1"/>
</dbReference>
<evidence type="ECO:0000313" key="12">
    <source>
        <dbReference type="Proteomes" id="UP000279259"/>
    </source>
</evidence>
<dbReference type="GO" id="GO:0015031">
    <property type="term" value="P:protein transport"/>
    <property type="evidence" value="ECO:0007669"/>
    <property type="project" value="UniProtKB-KW"/>
</dbReference>
<organism evidence="11 12">
    <name type="scientific">Saitozyma podzolica</name>
    <dbReference type="NCBI Taxonomy" id="1890683"/>
    <lineage>
        <taxon>Eukaryota</taxon>
        <taxon>Fungi</taxon>
        <taxon>Dikarya</taxon>
        <taxon>Basidiomycota</taxon>
        <taxon>Agaricomycotina</taxon>
        <taxon>Tremellomycetes</taxon>
        <taxon>Tremellales</taxon>
        <taxon>Trimorphomycetaceae</taxon>
        <taxon>Saitozyma</taxon>
    </lineage>
</organism>
<evidence type="ECO:0000256" key="9">
    <source>
        <dbReference type="SAM" id="MobiDB-lite"/>
    </source>
</evidence>
<feature type="region of interest" description="Disordered" evidence="9">
    <location>
        <begin position="1"/>
        <end position="24"/>
    </location>
</feature>
<feature type="transmembrane region" description="Helical" evidence="10">
    <location>
        <begin position="640"/>
        <end position="661"/>
    </location>
</feature>
<evidence type="ECO:0000256" key="8">
    <source>
        <dbReference type="ARBA" id="ARBA00023136"/>
    </source>
</evidence>
<keyword evidence="8 10" id="KW-0472">Membrane</keyword>
<dbReference type="InterPro" id="IPR004648">
    <property type="entry name" value="Oligpept_transpt"/>
</dbReference>
<evidence type="ECO:0000256" key="6">
    <source>
        <dbReference type="ARBA" id="ARBA00022927"/>
    </source>
</evidence>
<accession>A0A427YRB6</accession>
<evidence type="ECO:0000313" key="11">
    <source>
        <dbReference type="EMBL" id="RSH93617.1"/>
    </source>
</evidence>
<keyword evidence="4 10" id="KW-0812">Transmembrane</keyword>
<dbReference type="InterPro" id="IPR004813">
    <property type="entry name" value="OPT"/>
</dbReference>